<evidence type="ECO:0000313" key="13">
    <source>
        <dbReference type="EMBL" id="SEF92613.1"/>
    </source>
</evidence>
<keyword evidence="10" id="KW-0739">Sodium transport</keyword>
<evidence type="ECO:0000256" key="9">
    <source>
        <dbReference type="ARBA" id="ARBA00023136"/>
    </source>
</evidence>
<feature type="transmembrane region" description="Helical" evidence="12">
    <location>
        <begin position="229"/>
        <end position="247"/>
    </location>
</feature>
<keyword evidence="3" id="KW-0813">Transport</keyword>
<feature type="transmembrane region" description="Helical" evidence="12">
    <location>
        <begin position="44"/>
        <end position="65"/>
    </location>
</feature>
<feature type="transmembrane region" description="Helical" evidence="12">
    <location>
        <begin position="71"/>
        <end position="95"/>
    </location>
</feature>
<dbReference type="PANTHER" id="PTHR42985">
    <property type="entry name" value="SODIUM-COUPLED MONOCARBOXYLATE TRANSPORTER"/>
    <property type="match status" value="1"/>
</dbReference>
<evidence type="ECO:0000256" key="6">
    <source>
        <dbReference type="ARBA" id="ARBA00022989"/>
    </source>
</evidence>
<proteinExistence type="inferred from homology"/>
<keyword evidence="4" id="KW-1003">Cell membrane</keyword>
<feature type="transmembrane region" description="Helical" evidence="12">
    <location>
        <begin position="182"/>
        <end position="199"/>
    </location>
</feature>
<feature type="transmembrane region" description="Helical" evidence="12">
    <location>
        <begin position="369"/>
        <end position="391"/>
    </location>
</feature>
<sequence length="512" mass="55052">MRALDLVVIAAYLIALVGIGARFARRQRTTEEYFVGGRSVPGWAMGLSLLATIITSVTFIAYPGAAYAGDWSLLVPGIMFVAMLGIVGSVVVPFFRSVVRMSAYEYFGLRFGSGVRLYASATFAIGHFSKMGFVFYLLSLTLSGMLGWPVDRIIFLTAAITVLYTLLGGVEAVVWSDVLQGFVLWVGILVSLGFLLFLPKQGPGAALGMAWHAHKMSLGSTALRFDKPTIIVLVIYGFFFYVQKYTADQTVVQRYLLARTDRSALRGIALGAALCLPVWTAFMLIGSLLWSFYKLTGETLPKGLKPDQVFPHFLLTHIPPGLAGLFIAALLGSAMAMLASDMNCLAVIGVEDFYALARPRSTDRERLRVGRILVVFSGFAAAGVAEVLAHTHGSALALYYTVTAIVAGGLAGLFLLGFLVPRATKAGAIAGILASLAMTFWAVFTEGGKILDLGRWNYRWHDYLVGAIGHVLLLVVGIAVSYFAPGAPRGVDLTLSGWRAGHAARDEASIAH</sequence>
<dbReference type="EMBL" id="FNVA01000002">
    <property type="protein sequence ID" value="SEF92613.1"/>
    <property type="molecule type" value="Genomic_DNA"/>
</dbReference>
<keyword evidence="5 12" id="KW-0812">Transmembrane</keyword>
<feature type="transmembrane region" description="Helical" evidence="12">
    <location>
        <begin position="115"/>
        <end position="138"/>
    </location>
</feature>
<dbReference type="GO" id="GO:0006814">
    <property type="term" value="P:sodium ion transport"/>
    <property type="evidence" value="ECO:0007669"/>
    <property type="project" value="UniProtKB-KW"/>
</dbReference>
<dbReference type="Pfam" id="PF00474">
    <property type="entry name" value="SSF"/>
    <property type="match status" value="1"/>
</dbReference>
<gene>
    <name evidence="13" type="ORF">SAMN05421819_1380</name>
</gene>
<feature type="transmembrane region" description="Helical" evidence="12">
    <location>
        <begin position="153"/>
        <end position="175"/>
    </location>
</feature>
<reference evidence="13 14" key="1">
    <citation type="submission" date="2016-10" db="EMBL/GenBank/DDBJ databases">
        <authorList>
            <person name="de Groot N.N."/>
        </authorList>
    </citation>
    <scope>NUCLEOTIDE SEQUENCE [LARGE SCALE GENOMIC DNA]</scope>
    <source>
        <strain evidence="13 14">DSM 22489</strain>
    </source>
</reference>
<evidence type="ECO:0000256" key="1">
    <source>
        <dbReference type="ARBA" id="ARBA00004651"/>
    </source>
</evidence>
<keyword evidence="6 12" id="KW-1133">Transmembrane helix</keyword>
<evidence type="ECO:0000256" key="7">
    <source>
        <dbReference type="ARBA" id="ARBA00023053"/>
    </source>
</evidence>
<protein>
    <submittedName>
        <fullName evidence="13">Solute:Na+ symporter, SSS family</fullName>
    </submittedName>
</protein>
<dbReference type="GO" id="GO:0005886">
    <property type="term" value="C:plasma membrane"/>
    <property type="evidence" value="ECO:0007669"/>
    <property type="project" value="UniProtKB-SubCell"/>
</dbReference>
<dbReference type="CDD" id="cd11495">
    <property type="entry name" value="SLC5sbd_NIS-like_u3"/>
    <property type="match status" value="1"/>
</dbReference>
<evidence type="ECO:0000256" key="5">
    <source>
        <dbReference type="ARBA" id="ARBA00022692"/>
    </source>
</evidence>
<evidence type="ECO:0000256" key="2">
    <source>
        <dbReference type="ARBA" id="ARBA00006434"/>
    </source>
</evidence>
<dbReference type="InterPro" id="IPR001734">
    <property type="entry name" value="Na/solute_symporter"/>
</dbReference>
<feature type="transmembrane region" description="Helical" evidence="12">
    <location>
        <begin position="397"/>
        <end position="419"/>
    </location>
</feature>
<evidence type="ECO:0000256" key="10">
    <source>
        <dbReference type="ARBA" id="ARBA00023201"/>
    </source>
</evidence>
<dbReference type="OrthoDB" id="9789704at2"/>
<dbReference type="Gene3D" id="1.20.1730.10">
    <property type="entry name" value="Sodium/glucose cotransporter"/>
    <property type="match status" value="1"/>
</dbReference>
<dbReference type="GO" id="GO:0015293">
    <property type="term" value="F:symporter activity"/>
    <property type="evidence" value="ECO:0007669"/>
    <property type="project" value="TreeGrafter"/>
</dbReference>
<feature type="transmembrane region" description="Helical" evidence="12">
    <location>
        <begin position="313"/>
        <end position="332"/>
    </location>
</feature>
<feature type="transmembrane region" description="Helical" evidence="12">
    <location>
        <begin position="268"/>
        <end position="293"/>
    </location>
</feature>
<keyword evidence="9 12" id="KW-0472">Membrane</keyword>
<feature type="transmembrane region" description="Helical" evidence="12">
    <location>
        <begin position="6"/>
        <end position="24"/>
    </location>
</feature>
<accession>A0A1H5VZN0</accession>
<evidence type="ECO:0000256" key="12">
    <source>
        <dbReference type="SAM" id="Phobius"/>
    </source>
</evidence>
<evidence type="ECO:0000256" key="4">
    <source>
        <dbReference type="ARBA" id="ARBA00022475"/>
    </source>
</evidence>
<dbReference type="PANTHER" id="PTHR42985:SF32">
    <property type="entry name" value="SODIUM IODIDE SYMPORTER"/>
    <property type="match status" value="1"/>
</dbReference>
<name>A0A1H5VZN0_9BACT</name>
<keyword evidence="7" id="KW-0915">Sodium</keyword>
<evidence type="ECO:0000256" key="3">
    <source>
        <dbReference type="ARBA" id="ARBA00022448"/>
    </source>
</evidence>
<evidence type="ECO:0000313" key="14">
    <source>
        <dbReference type="Proteomes" id="UP000236728"/>
    </source>
</evidence>
<dbReference type="NCBIfam" id="TIGR00813">
    <property type="entry name" value="sss"/>
    <property type="match status" value="1"/>
</dbReference>
<dbReference type="Proteomes" id="UP000236728">
    <property type="component" value="Unassembled WGS sequence"/>
</dbReference>
<dbReference type="AlphaFoldDB" id="A0A1H5VZN0"/>
<comment type="similarity">
    <text evidence="2 11">Belongs to the sodium:solute symporter (SSF) (TC 2.A.21) family.</text>
</comment>
<evidence type="ECO:0000256" key="11">
    <source>
        <dbReference type="RuleBase" id="RU362091"/>
    </source>
</evidence>
<organism evidence="13 14">
    <name type="scientific">Bryocella elongata</name>
    <dbReference type="NCBI Taxonomy" id="863522"/>
    <lineage>
        <taxon>Bacteria</taxon>
        <taxon>Pseudomonadati</taxon>
        <taxon>Acidobacteriota</taxon>
        <taxon>Terriglobia</taxon>
        <taxon>Terriglobales</taxon>
        <taxon>Acidobacteriaceae</taxon>
        <taxon>Bryocella</taxon>
    </lineage>
</organism>
<keyword evidence="8" id="KW-0406">Ion transport</keyword>
<evidence type="ECO:0000256" key="8">
    <source>
        <dbReference type="ARBA" id="ARBA00023065"/>
    </source>
</evidence>
<feature type="transmembrane region" description="Helical" evidence="12">
    <location>
        <begin position="464"/>
        <end position="484"/>
    </location>
</feature>
<dbReference type="RefSeq" id="WP_103932322.1">
    <property type="nucleotide sequence ID" value="NZ_FNVA01000002.1"/>
</dbReference>
<comment type="subcellular location">
    <subcellularLocation>
        <location evidence="1">Cell membrane</location>
        <topology evidence="1">Multi-pass membrane protein</topology>
    </subcellularLocation>
</comment>
<feature type="transmembrane region" description="Helical" evidence="12">
    <location>
        <begin position="426"/>
        <end position="444"/>
    </location>
</feature>
<dbReference type="InterPro" id="IPR038377">
    <property type="entry name" value="Na/Glc_symporter_sf"/>
</dbReference>
<dbReference type="InterPro" id="IPR051163">
    <property type="entry name" value="Sodium:Solute_Symporter_SSF"/>
</dbReference>
<keyword evidence="14" id="KW-1185">Reference proteome</keyword>
<dbReference type="PROSITE" id="PS50283">
    <property type="entry name" value="NA_SOLUT_SYMP_3"/>
    <property type="match status" value="1"/>
</dbReference>